<organism evidence="2 3">
    <name type="scientific">Merdimonas faecis</name>
    <dbReference type="NCBI Taxonomy" id="1653435"/>
    <lineage>
        <taxon>Bacteria</taxon>
        <taxon>Bacillati</taxon>
        <taxon>Bacillota</taxon>
        <taxon>Clostridia</taxon>
        <taxon>Lachnospirales</taxon>
        <taxon>Lachnospiraceae</taxon>
        <taxon>Merdimonas</taxon>
    </lineage>
</organism>
<sequence>MNIKRVIHYQLFDLGKAFLIYYFIILSIILLGGGVVIISSGNATFNGTGFSSTVFCFIAGLCMFREYFYLFSQNGVSRKTTYIGTLSSIALLSALMSIIEVLFVYLSRLFPSDRIRFMHFMDIFTQVTASSSLALQILLDLILTFLIIITCFSAGYLIAVLFYRSSKILKIGIAAGLPVLLFLGLPLLAYIFPEAAARCGKLLMTISGLESGNPLITMLTLVITAAFLNIVNYFAVRKAEL</sequence>
<reference evidence="2" key="1">
    <citation type="journal article" date="2021" name="PeerJ">
        <title>Extensive microbial diversity within the chicken gut microbiome revealed by metagenomics and culture.</title>
        <authorList>
            <person name="Gilroy R."/>
            <person name="Ravi A."/>
            <person name="Getino M."/>
            <person name="Pursley I."/>
            <person name="Horton D.L."/>
            <person name="Alikhan N.F."/>
            <person name="Baker D."/>
            <person name="Gharbi K."/>
            <person name="Hall N."/>
            <person name="Watson M."/>
            <person name="Adriaenssens E.M."/>
            <person name="Foster-Nyarko E."/>
            <person name="Jarju S."/>
            <person name="Secka A."/>
            <person name="Antonio M."/>
            <person name="Oren A."/>
            <person name="Chaudhuri R.R."/>
            <person name="La Ragione R."/>
            <person name="Hildebrand F."/>
            <person name="Pallen M.J."/>
        </authorList>
    </citation>
    <scope>NUCLEOTIDE SEQUENCE</scope>
    <source>
        <strain evidence="2">USAMLcec4-12693</strain>
    </source>
</reference>
<keyword evidence="1" id="KW-1133">Transmembrane helix</keyword>
<keyword evidence="1" id="KW-0472">Membrane</keyword>
<feature type="transmembrane region" description="Helical" evidence="1">
    <location>
        <begin position="50"/>
        <end position="70"/>
    </location>
</feature>
<protein>
    <submittedName>
        <fullName evidence="2">Uncharacterized protein</fullName>
    </submittedName>
</protein>
<reference evidence="2" key="2">
    <citation type="submission" date="2021-09" db="EMBL/GenBank/DDBJ databases">
        <authorList>
            <person name="Gilroy R."/>
        </authorList>
    </citation>
    <scope>NUCLEOTIDE SEQUENCE</scope>
    <source>
        <strain evidence="2">USAMLcec4-12693</strain>
    </source>
</reference>
<feature type="transmembrane region" description="Helical" evidence="1">
    <location>
        <begin position="82"/>
        <end position="105"/>
    </location>
</feature>
<feature type="transmembrane region" description="Helical" evidence="1">
    <location>
        <begin position="212"/>
        <end position="236"/>
    </location>
</feature>
<gene>
    <name evidence="2" type="ORF">K8V39_07495</name>
</gene>
<accession>A0A9D2VYW9</accession>
<feature type="transmembrane region" description="Helical" evidence="1">
    <location>
        <begin position="141"/>
        <end position="164"/>
    </location>
</feature>
<dbReference type="EMBL" id="DYXE01000067">
    <property type="protein sequence ID" value="HJH50091.1"/>
    <property type="molecule type" value="Genomic_DNA"/>
</dbReference>
<name>A0A9D2VYW9_9FIRM</name>
<proteinExistence type="predicted"/>
<dbReference type="RefSeq" id="WP_070089926.1">
    <property type="nucleotide sequence ID" value="NZ_CABMJS010000025.1"/>
</dbReference>
<evidence type="ECO:0000313" key="3">
    <source>
        <dbReference type="Proteomes" id="UP000813420"/>
    </source>
</evidence>
<dbReference type="AlphaFoldDB" id="A0A9D2VYW9"/>
<comment type="caution">
    <text evidence="2">The sequence shown here is derived from an EMBL/GenBank/DDBJ whole genome shotgun (WGS) entry which is preliminary data.</text>
</comment>
<dbReference type="Proteomes" id="UP000813420">
    <property type="component" value="Unassembled WGS sequence"/>
</dbReference>
<dbReference type="OrthoDB" id="1852297at2"/>
<feature type="transmembrane region" description="Helical" evidence="1">
    <location>
        <begin position="20"/>
        <end position="38"/>
    </location>
</feature>
<evidence type="ECO:0000313" key="2">
    <source>
        <dbReference type="EMBL" id="HJH50091.1"/>
    </source>
</evidence>
<evidence type="ECO:0000256" key="1">
    <source>
        <dbReference type="SAM" id="Phobius"/>
    </source>
</evidence>
<keyword evidence="1" id="KW-0812">Transmembrane</keyword>
<feature type="transmembrane region" description="Helical" evidence="1">
    <location>
        <begin position="171"/>
        <end position="192"/>
    </location>
</feature>